<comment type="caution">
    <text evidence="2">The sequence shown here is derived from an EMBL/GenBank/DDBJ whole genome shotgun (WGS) entry which is preliminary data.</text>
</comment>
<feature type="domain" description="NAD-dependent epimerase/dehydratase" evidence="1">
    <location>
        <begin position="6"/>
        <end position="226"/>
    </location>
</feature>
<dbReference type="Proteomes" id="UP001241603">
    <property type="component" value="Unassembled WGS sequence"/>
</dbReference>
<accession>A0ABU0HEL7</accession>
<evidence type="ECO:0000313" key="3">
    <source>
        <dbReference type="Proteomes" id="UP001241603"/>
    </source>
</evidence>
<evidence type="ECO:0000313" key="2">
    <source>
        <dbReference type="EMBL" id="MDQ0440185.1"/>
    </source>
</evidence>
<evidence type="ECO:0000259" key="1">
    <source>
        <dbReference type="Pfam" id="PF01370"/>
    </source>
</evidence>
<dbReference type="SUPFAM" id="SSF51735">
    <property type="entry name" value="NAD(P)-binding Rossmann-fold domains"/>
    <property type="match status" value="1"/>
</dbReference>
<dbReference type="PANTHER" id="PTHR43245">
    <property type="entry name" value="BIFUNCTIONAL POLYMYXIN RESISTANCE PROTEIN ARNA"/>
    <property type="match status" value="1"/>
</dbReference>
<sequence>MPDVAVVFGGSGFIGSHLLSRLVDEPRYGAVVSIDRVPPRRPIAGVRYVEHDILDGVPPRLVDDQVETIFNLAALHRTPGHADWEYFSANLGGATEVCRFASATEAREIVFTSSIAVYGNSETRKDDRAPEQPTSAYGRSKLQAERLHSLWRSEQPRERRLTIVRPGAIYGRGESGNFTRLARLLEQRRFVYPGRKDTVKACGYVKDLVASMLFMLRRGESRISYNFCHPQPLTIEEICAAFCHAKGYDLPRHVLPPSLALAGARAAEFTAFLGIKHAVSRDRLIKLLQSTDIMPRQLQEAGFNFQFDLRRSLADWLAESEEGRFA</sequence>
<dbReference type="PANTHER" id="PTHR43245:SF58">
    <property type="entry name" value="BLL5923 PROTEIN"/>
    <property type="match status" value="1"/>
</dbReference>
<name>A0ABU0HEL7_9HYPH</name>
<reference evidence="2 3" key="1">
    <citation type="submission" date="2023-07" db="EMBL/GenBank/DDBJ databases">
        <title>Genomic Encyclopedia of Type Strains, Phase IV (KMG-IV): sequencing the most valuable type-strain genomes for metagenomic binning, comparative biology and taxonomic classification.</title>
        <authorList>
            <person name="Goeker M."/>
        </authorList>
    </citation>
    <scope>NUCLEOTIDE SEQUENCE [LARGE SCALE GENOMIC DNA]</scope>
    <source>
        <strain evidence="2 3">B6-8</strain>
    </source>
</reference>
<organism evidence="2 3">
    <name type="scientific">Kaistia dalseonensis</name>
    <dbReference type="NCBI Taxonomy" id="410840"/>
    <lineage>
        <taxon>Bacteria</taxon>
        <taxon>Pseudomonadati</taxon>
        <taxon>Pseudomonadota</taxon>
        <taxon>Alphaproteobacteria</taxon>
        <taxon>Hyphomicrobiales</taxon>
        <taxon>Kaistiaceae</taxon>
        <taxon>Kaistia</taxon>
    </lineage>
</organism>
<proteinExistence type="predicted"/>
<dbReference type="Pfam" id="PF01370">
    <property type="entry name" value="Epimerase"/>
    <property type="match status" value="1"/>
</dbReference>
<dbReference type="EMBL" id="JAUSVO010000007">
    <property type="protein sequence ID" value="MDQ0440185.1"/>
    <property type="molecule type" value="Genomic_DNA"/>
</dbReference>
<keyword evidence="3" id="KW-1185">Reference proteome</keyword>
<dbReference type="InterPro" id="IPR036291">
    <property type="entry name" value="NAD(P)-bd_dom_sf"/>
</dbReference>
<gene>
    <name evidence="2" type="ORF">QO014_004598</name>
</gene>
<dbReference type="InterPro" id="IPR050177">
    <property type="entry name" value="Lipid_A_modif_metabolic_enz"/>
</dbReference>
<dbReference type="RefSeq" id="WP_266351056.1">
    <property type="nucleotide sequence ID" value="NZ_JAPKNG010000007.1"/>
</dbReference>
<dbReference type="InterPro" id="IPR001509">
    <property type="entry name" value="Epimerase_deHydtase"/>
</dbReference>
<dbReference type="Gene3D" id="3.40.50.720">
    <property type="entry name" value="NAD(P)-binding Rossmann-like Domain"/>
    <property type="match status" value="1"/>
</dbReference>
<protein>
    <submittedName>
        <fullName evidence="2">Nucleoside-diphosphate-sugar epimerase</fullName>
    </submittedName>
</protein>